<dbReference type="SUPFAM" id="SSF52009">
    <property type="entry name" value="Phosphohistidine domain"/>
    <property type="match status" value="1"/>
</dbReference>
<dbReference type="PANTHER" id="PTHR43615">
    <property type="entry name" value="PHOSPHOENOLPYRUVATE SYNTHASE-RELATED"/>
    <property type="match status" value="1"/>
</dbReference>
<organism evidence="3 4">
    <name type="scientific">Candidatus Komeilibacteria bacterium RIFCSPHIGHO2_01_FULL_52_14</name>
    <dbReference type="NCBI Taxonomy" id="1798549"/>
    <lineage>
        <taxon>Bacteria</taxon>
        <taxon>Candidatus Komeiliibacteriota</taxon>
    </lineage>
</organism>
<feature type="domain" description="PEP-utilising enzyme mobile" evidence="1">
    <location>
        <begin position="768"/>
        <end position="836"/>
    </location>
</feature>
<reference evidence="3 4" key="1">
    <citation type="journal article" date="2016" name="Nat. Commun.">
        <title>Thousands of microbial genomes shed light on interconnected biogeochemical processes in an aquifer system.</title>
        <authorList>
            <person name="Anantharaman K."/>
            <person name="Brown C.T."/>
            <person name="Hug L.A."/>
            <person name="Sharon I."/>
            <person name="Castelle C.J."/>
            <person name="Probst A.J."/>
            <person name="Thomas B.C."/>
            <person name="Singh A."/>
            <person name="Wilkins M.J."/>
            <person name="Karaoz U."/>
            <person name="Brodie E.L."/>
            <person name="Williams K.H."/>
            <person name="Hubbard S.S."/>
            <person name="Banfield J.F."/>
        </authorList>
    </citation>
    <scope>NUCLEOTIDE SEQUENCE [LARGE SCALE GENOMIC DNA]</scope>
</reference>
<name>A0A1G2BP48_9BACT</name>
<dbReference type="InterPro" id="IPR013815">
    <property type="entry name" value="ATP_grasp_subdomain_1"/>
</dbReference>
<dbReference type="Gene3D" id="3.30.470.20">
    <property type="entry name" value="ATP-grasp fold, B domain"/>
    <property type="match status" value="1"/>
</dbReference>
<evidence type="ECO:0000313" key="4">
    <source>
        <dbReference type="Proteomes" id="UP000177817"/>
    </source>
</evidence>
<protein>
    <recommendedName>
        <fullName evidence="5">PEP-utilising enzyme mobile domain-containing protein</fullName>
    </recommendedName>
</protein>
<dbReference type="PANTHER" id="PTHR43615:SF1">
    <property type="entry name" value="PPDK_N DOMAIN-CONTAINING PROTEIN"/>
    <property type="match status" value="1"/>
</dbReference>
<dbReference type="InterPro" id="IPR008279">
    <property type="entry name" value="PEP-util_enz_mobile_dom"/>
</dbReference>
<dbReference type="Pfam" id="PF01326">
    <property type="entry name" value="PPDK_N"/>
    <property type="match status" value="1"/>
</dbReference>
<evidence type="ECO:0000259" key="1">
    <source>
        <dbReference type="Pfam" id="PF00391"/>
    </source>
</evidence>
<dbReference type="InterPro" id="IPR036637">
    <property type="entry name" value="Phosphohistidine_dom_sf"/>
</dbReference>
<dbReference type="GO" id="GO:0005524">
    <property type="term" value="F:ATP binding"/>
    <property type="evidence" value="ECO:0007669"/>
    <property type="project" value="InterPro"/>
</dbReference>
<dbReference type="Proteomes" id="UP000177817">
    <property type="component" value="Unassembled WGS sequence"/>
</dbReference>
<dbReference type="InterPro" id="IPR002192">
    <property type="entry name" value="PPDK_AMP/ATP-bd"/>
</dbReference>
<dbReference type="Gene3D" id="3.50.30.10">
    <property type="entry name" value="Phosphohistidine domain"/>
    <property type="match status" value="1"/>
</dbReference>
<sequence>MRRTIGNKATNLIWLKQRISQVPDFIIIDPAELVRDFKEINDRIRLLLEDPSSVPIDEIQKAIHEACLDPKGLDVLSSRLKGLNAKKIIFRTSAAQEDTAAFSFAGMYRSFGPYDAALFDFEDVLRGSWESLYSERTVSYARVRNQPVRMQNFCIVAQEFFLGVFSGVAFVDPGERKIVLTIGEGVQAVVEGENAHTNAFTYDDVSVPAILRNRISGETWKRFLATIKHIAHEKERPQDIEWILQKNNFAIVQTRDVTVSIYGHDDEIVWDNTNIAESYPGITLPLTFSFIRHAYSRVYPHFLQLVGVPSKNIKEKQNIFINLLGHIHGHVYYNVRNWYEMIRLLPGYRFNKDFFEAMWNPKKKLSEKTHRRKSLLSYIALAPLFTRFLIKIVFIRTSVARFLGHYQEAVDSFSKTSLTEKSLRELKGYYLAIEDSFFSAWAVPILNDFRVMIFHGMLRRLVTSEKGEDEANQIISSLLTQDVVMRSFAPIEDILHIAHLCKESTDMRAVMTGDENNQHILQYLRETPGAKEIYEAIVRYIDAYGDRNPSELKLESPTMKERPELIIDLIKHYIRSEPHNRTNEKKTHHDLYLSKLDEFKKIIRNKSKMAFPLLWPISTWILATAKDAVATREHLRLLRSSAFGIARKMFYRFGVLLGHDNIIFSSRDIFYLTREEVLRIADGTGVNSSVAQIVEQRKHQFKRYRTDAAPSRRIRTVGYPVVTRIVADTDEIESGDVKTFRGIAASPGRVTAEVLCMKEFDSALPLAGKILVTLQTDPGWTTVFPLISGLITERGNILSHAAIISRELGIPSVLAIERITDILKTGDVIELDGNLGTVTKKND</sequence>
<evidence type="ECO:0000313" key="3">
    <source>
        <dbReference type="EMBL" id="OGY90140.1"/>
    </source>
</evidence>
<dbReference type="InterPro" id="IPR051549">
    <property type="entry name" value="PEP_Utilizing_Enz"/>
</dbReference>
<dbReference type="Pfam" id="PF00391">
    <property type="entry name" value="PEP-utilizers"/>
    <property type="match status" value="1"/>
</dbReference>
<evidence type="ECO:0000259" key="2">
    <source>
        <dbReference type="Pfam" id="PF01326"/>
    </source>
</evidence>
<evidence type="ECO:0008006" key="5">
    <source>
        <dbReference type="Google" id="ProtNLM"/>
    </source>
</evidence>
<comment type="caution">
    <text evidence="3">The sequence shown here is derived from an EMBL/GenBank/DDBJ whole genome shotgun (WGS) entry which is preliminary data.</text>
</comment>
<dbReference type="GO" id="GO:0016301">
    <property type="term" value="F:kinase activity"/>
    <property type="evidence" value="ECO:0007669"/>
    <property type="project" value="InterPro"/>
</dbReference>
<dbReference type="AlphaFoldDB" id="A0A1G2BP48"/>
<gene>
    <name evidence="3" type="ORF">A2677_00435</name>
</gene>
<feature type="domain" description="Pyruvate phosphate dikinase AMP/ATP-binding" evidence="2">
    <location>
        <begin position="4"/>
        <end position="216"/>
    </location>
</feature>
<dbReference type="EMBL" id="MHKK01000016">
    <property type="protein sequence ID" value="OGY90140.1"/>
    <property type="molecule type" value="Genomic_DNA"/>
</dbReference>
<dbReference type="SUPFAM" id="SSF56059">
    <property type="entry name" value="Glutathione synthetase ATP-binding domain-like"/>
    <property type="match status" value="1"/>
</dbReference>
<proteinExistence type="predicted"/>
<dbReference type="Gene3D" id="3.30.1490.20">
    <property type="entry name" value="ATP-grasp fold, A domain"/>
    <property type="match status" value="1"/>
</dbReference>
<accession>A0A1G2BP48</accession>